<sequence>MKNNSEVSPRHNGELLTRYECNILRGIAILGIFLHNYCHWLNPVVKENEYQFFKHNVDWFTQSATYINWLFPAHVFSFFGHYGVPIFLFLSAFGLEQKYGGLPRPTLDEKRVGALPFIRYHYLKLFKMMIVGFICFIIIDAITPGAWHYTMGQVVGQLLMVNNFYLHPDDNIWPGPFWFFGLMLQLYIVYRLLLYHRHWGWTVGLMVVCTGAQLFMNPEGETINYWRYNFMGGMLPFGLGLLFARYGERIMLVRLSFGALFMSWVACSFFIVSASGSFYMWIFVPLLICYASVYLVKTIMRLPLVWLRRGVVYVLSWMGNISAALFVIHPAIRKVFIPISRQGDIYTGLLLYAIASLGAAWFIMKLMRHIPSPKL</sequence>
<organism evidence="3 4">
    <name type="scientific">Hallella multisaccharivorax DSM 17128</name>
    <dbReference type="NCBI Taxonomy" id="688246"/>
    <lineage>
        <taxon>Bacteria</taxon>
        <taxon>Pseudomonadati</taxon>
        <taxon>Bacteroidota</taxon>
        <taxon>Bacteroidia</taxon>
        <taxon>Bacteroidales</taxon>
        <taxon>Prevotellaceae</taxon>
        <taxon>Hallella</taxon>
    </lineage>
</organism>
<keyword evidence="1" id="KW-0472">Membrane</keyword>
<keyword evidence="4" id="KW-1185">Reference proteome</keyword>
<feature type="transmembrane region" description="Helical" evidence="1">
    <location>
        <begin position="171"/>
        <end position="190"/>
    </location>
</feature>
<dbReference type="Proteomes" id="UP000002772">
    <property type="component" value="Unassembled WGS sequence"/>
</dbReference>
<dbReference type="AlphaFoldDB" id="F8N703"/>
<dbReference type="InterPro" id="IPR002656">
    <property type="entry name" value="Acyl_transf_3_dom"/>
</dbReference>
<reference evidence="4" key="1">
    <citation type="journal article" date="2011" name="Stand. Genomic Sci.">
        <title>Non-contiguous finished genome sequence of the opportunistic oral pathogen Prevotella multisaccharivorax type strain (PPPA20).</title>
        <authorList>
            <person name="Pati A."/>
            <person name="Gronow S."/>
            <person name="Lu M."/>
            <person name="Lapidus A."/>
            <person name="Nolan M."/>
            <person name="Lucas S."/>
            <person name="Hammon N."/>
            <person name="Deshpande S."/>
            <person name="Cheng J.F."/>
            <person name="Tapia R."/>
            <person name="Han C."/>
            <person name="Goodwin L."/>
            <person name="Pitluck S."/>
            <person name="Liolios K."/>
            <person name="Pagani I."/>
            <person name="Mavromatis K."/>
            <person name="Mikhailova N."/>
            <person name="Huntemann M."/>
            <person name="Chen A."/>
            <person name="Palaniappan K."/>
            <person name="Land M."/>
            <person name="Hauser L."/>
            <person name="Detter J.C."/>
            <person name="Brambilla E.M."/>
            <person name="Rohde M."/>
            <person name="Goker M."/>
            <person name="Woyke T."/>
            <person name="Bristow J."/>
            <person name="Eisen J.A."/>
            <person name="Markowitz V."/>
            <person name="Hugenholtz P."/>
            <person name="Kyrpides N.C."/>
            <person name="Klenk H.P."/>
            <person name="Ivanova N."/>
        </authorList>
    </citation>
    <scope>NUCLEOTIDE SEQUENCE [LARGE SCALE GENOMIC DNA]</scope>
    <source>
        <strain evidence="4">DSM 17128</strain>
    </source>
</reference>
<keyword evidence="1" id="KW-1133">Transmembrane helix</keyword>
<accession>F8N703</accession>
<feature type="transmembrane region" description="Helical" evidence="1">
    <location>
        <begin position="128"/>
        <end position="151"/>
    </location>
</feature>
<evidence type="ECO:0000313" key="4">
    <source>
        <dbReference type="Proteomes" id="UP000002772"/>
    </source>
</evidence>
<feature type="transmembrane region" description="Helical" evidence="1">
    <location>
        <begin position="251"/>
        <end position="272"/>
    </location>
</feature>
<name>F8N703_9BACT</name>
<dbReference type="eggNOG" id="COG1835">
    <property type="taxonomic scope" value="Bacteria"/>
</dbReference>
<dbReference type="HOGENOM" id="CLU_753792_0_0_10"/>
<keyword evidence="1" id="KW-0812">Transmembrane</keyword>
<feature type="transmembrane region" description="Helical" evidence="1">
    <location>
        <begin position="344"/>
        <end position="364"/>
    </location>
</feature>
<feature type="transmembrane region" description="Helical" evidence="1">
    <location>
        <begin position="311"/>
        <end position="332"/>
    </location>
</feature>
<feature type="transmembrane region" description="Helical" evidence="1">
    <location>
        <begin position="228"/>
        <end position="244"/>
    </location>
</feature>
<dbReference type="EMBL" id="GL945017">
    <property type="protein sequence ID" value="EGN56301.1"/>
    <property type="molecule type" value="Genomic_DNA"/>
</dbReference>
<feature type="transmembrane region" description="Helical" evidence="1">
    <location>
        <begin position="278"/>
        <end position="299"/>
    </location>
</feature>
<evidence type="ECO:0000259" key="2">
    <source>
        <dbReference type="Pfam" id="PF01757"/>
    </source>
</evidence>
<proteinExistence type="predicted"/>
<dbReference type="Pfam" id="PF01757">
    <property type="entry name" value="Acyl_transf_3"/>
    <property type="match status" value="1"/>
</dbReference>
<gene>
    <name evidence="3" type="ORF">Premu_0842</name>
</gene>
<dbReference type="GO" id="GO:0016747">
    <property type="term" value="F:acyltransferase activity, transferring groups other than amino-acyl groups"/>
    <property type="evidence" value="ECO:0007669"/>
    <property type="project" value="InterPro"/>
</dbReference>
<feature type="domain" description="Acyltransferase 3" evidence="2">
    <location>
        <begin position="21"/>
        <end position="363"/>
    </location>
</feature>
<protein>
    <recommendedName>
        <fullName evidence="2">Acyltransferase 3 domain-containing protein</fullName>
    </recommendedName>
</protein>
<dbReference type="RefSeq" id="WP_007573342.1">
    <property type="nucleotide sequence ID" value="NZ_BPTS01000001.1"/>
</dbReference>
<feature type="transmembrane region" description="Helical" evidence="1">
    <location>
        <begin position="69"/>
        <end position="95"/>
    </location>
</feature>
<dbReference type="STRING" id="688246.Premu_0842"/>
<evidence type="ECO:0000313" key="3">
    <source>
        <dbReference type="EMBL" id="EGN56301.1"/>
    </source>
</evidence>
<dbReference type="OrthoDB" id="128906at2"/>
<evidence type="ECO:0000256" key="1">
    <source>
        <dbReference type="SAM" id="Phobius"/>
    </source>
</evidence>
<feature type="transmembrane region" description="Helical" evidence="1">
    <location>
        <begin position="199"/>
        <end position="216"/>
    </location>
</feature>